<evidence type="ECO:0000313" key="2">
    <source>
        <dbReference type="EMBL" id="MFC4349159.1"/>
    </source>
</evidence>
<evidence type="ECO:0000313" key="3">
    <source>
        <dbReference type="Proteomes" id="UP001595776"/>
    </source>
</evidence>
<keyword evidence="1" id="KW-1133">Transmembrane helix</keyword>
<sequence>MRGHAANIIGQFGGLADIQGMQVCPVCADLLHVAEVRLMGDMMRSLWLGLSLIFAGFSACAADEAIFERKVPMMIRLTVYVAGGSVTLSQPASCQMEKKLLRNGWVQSGRDTFDAPPIEHEFADGSGLIIDFPHNVCNWEVKSVRSAFHHTPKGAKRSIGRILANVRWVDNMYAPREVEILTPHRVDGVPPGHLLGVDVSFEWDIDGDPEGADFKKIADRFLETGEAPQEKSVQAFKRPQVPVVVTPALRPALKPYLALRNSADACKAMELGFFSLPLVVYEDYIWRRNEPFSEALSRITGDVWLTPERNPALFKGLAAVQEGKRGRPNYYVDFGLLRLLMDRQKEGKETALPYVWPRYDADVWLVEQRTRNERFFKVSDQPLVSRNSRMTTYKKFPNHLSCTAPLDALPGREIVFGGREDPVIGLKAHLAEPHQKIWFYEAGSRRLFQLTNATATGVGATLH</sequence>
<keyword evidence="3" id="KW-1185">Reference proteome</keyword>
<dbReference type="RefSeq" id="WP_068144023.1">
    <property type="nucleotide sequence ID" value="NZ_JBHSCR010000014.1"/>
</dbReference>
<dbReference type="Proteomes" id="UP001595776">
    <property type="component" value="Unassembled WGS sequence"/>
</dbReference>
<organism evidence="2 3">
    <name type="scientific">Kordiimonas lipolytica</name>
    <dbReference type="NCBI Taxonomy" id="1662421"/>
    <lineage>
        <taxon>Bacteria</taxon>
        <taxon>Pseudomonadati</taxon>
        <taxon>Pseudomonadota</taxon>
        <taxon>Alphaproteobacteria</taxon>
        <taxon>Kordiimonadales</taxon>
        <taxon>Kordiimonadaceae</taxon>
        <taxon>Kordiimonas</taxon>
    </lineage>
</organism>
<comment type="caution">
    <text evidence="2">The sequence shown here is derived from an EMBL/GenBank/DDBJ whole genome shotgun (WGS) entry which is preliminary data.</text>
</comment>
<protein>
    <submittedName>
        <fullName evidence="2">Uncharacterized protein</fullName>
    </submittedName>
</protein>
<accession>A0ABV8UFB3</accession>
<gene>
    <name evidence="2" type="ORF">ACFO5Q_14990</name>
</gene>
<reference evidence="3" key="1">
    <citation type="journal article" date="2019" name="Int. J. Syst. Evol. Microbiol.">
        <title>The Global Catalogue of Microorganisms (GCM) 10K type strain sequencing project: providing services to taxonomists for standard genome sequencing and annotation.</title>
        <authorList>
            <consortium name="The Broad Institute Genomics Platform"/>
            <consortium name="The Broad Institute Genome Sequencing Center for Infectious Disease"/>
            <person name="Wu L."/>
            <person name="Ma J."/>
        </authorList>
    </citation>
    <scope>NUCLEOTIDE SEQUENCE [LARGE SCALE GENOMIC DNA]</scope>
    <source>
        <strain evidence="3">CGMCC 1.15304</strain>
    </source>
</reference>
<feature type="transmembrane region" description="Helical" evidence="1">
    <location>
        <begin position="46"/>
        <end position="67"/>
    </location>
</feature>
<evidence type="ECO:0000256" key="1">
    <source>
        <dbReference type="SAM" id="Phobius"/>
    </source>
</evidence>
<keyword evidence="1" id="KW-0812">Transmembrane</keyword>
<proteinExistence type="predicted"/>
<name>A0ABV8UFB3_9PROT</name>
<dbReference type="EMBL" id="JBHSCR010000014">
    <property type="protein sequence ID" value="MFC4349159.1"/>
    <property type="molecule type" value="Genomic_DNA"/>
</dbReference>
<keyword evidence="1" id="KW-0472">Membrane</keyword>